<evidence type="ECO:0000256" key="12">
    <source>
        <dbReference type="ARBA" id="ARBA00042858"/>
    </source>
</evidence>
<keyword evidence="6" id="KW-0418">Kinase</keyword>
<evidence type="ECO:0000313" key="18">
    <source>
        <dbReference type="Proteomes" id="UP000007800"/>
    </source>
</evidence>
<dbReference type="GO" id="GO:0005524">
    <property type="term" value="F:ATP binding"/>
    <property type="evidence" value="ECO:0007669"/>
    <property type="project" value="UniProtKB-UniRule"/>
</dbReference>
<evidence type="ECO:0000256" key="6">
    <source>
        <dbReference type="ARBA" id="ARBA00022777"/>
    </source>
</evidence>
<evidence type="ECO:0000256" key="9">
    <source>
        <dbReference type="ARBA" id="ARBA00038543"/>
    </source>
</evidence>
<organism evidence="18">
    <name type="scientific">Perkinsus marinus (strain ATCC 50983 / TXsc)</name>
    <dbReference type="NCBI Taxonomy" id="423536"/>
    <lineage>
        <taxon>Eukaryota</taxon>
        <taxon>Sar</taxon>
        <taxon>Alveolata</taxon>
        <taxon>Perkinsozoa</taxon>
        <taxon>Perkinsea</taxon>
        <taxon>Perkinsida</taxon>
        <taxon>Perkinsidae</taxon>
        <taxon>Perkinsus</taxon>
    </lineage>
</organism>
<dbReference type="Gene3D" id="3.30.200.20">
    <property type="entry name" value="Phosphorylase Kinase, domain 1"/>
    <property type="match status" value="1"/>
</dbReference>
<dbReference type="GO" id="GO:0030553">
    <property type="term" value="F:cGMP binding"/>
    <property type="evidence" value="ECO:0007669"/>
    <property type="project" value="UniProtKB-KW"/>
</dbReference>
<keyword evidence="7 13" id="KW-0067">ATP-binding</keyword>
<comment type="similarity">
    <text evidence="1">Belongs to the protein kinase superfamily. CMGC Ser/Thr protein kinase family. CDC2/CDKX subfamily.</text>
</comment>
<dbReference type="InterPro" id="IPR000719">
    <property type="entry name" value="Prot_kinase_dom"/>
</dbReference>
<proteinExistence type="inferred from homology"/>
<evidence type="ECO:0000259" key="16">
    <source>
        <dbReference type="PROSITE" id="PS50042"/>
    </source>
</evidence>
<dbReference type="GO" id="GO:0032968">
    <property type="term" value="P:positive regulation of transcription elongation by RNA polymerase II"/>
    <property type="evidence" value="ECO:0007669"/>
    <property type="project" value="TreeGrafter"/>
</dbReference>
<evidence type="ECO:0000259" key="15">
    <source>
        <dbReference type="PROSITE" id="PS50011"/>
    </source>
</evidence>
<evidence type="ECO:0000256" key="5">
    <source>
        <dbReference type="ARBA" id="ARBA00022741"/>
    </source>
</evidence>
<feature type="compositionally biased region" description="Polar residues" evidence="14">
    <location>
        <begin position="454"/>
        <end position="466"/>
    </location>
</feature>
<evidence type="ECO:0000256" key="4">
    <source>
        <dbReference type="ARBA" id="ARBA00022679"/>
    </source>
</evidence>
<dbReference type="InterPro" id="IPR017441">
    <property type="entry name" value="Protein_kinase_ATP_BS"/>
</dbReference>
<keyword evidence="2" id="KW-0723">Serine/threonine-protein kinase</keyword>
<dbReference type="InterPro" id="IPR050108">
    <property type="entry name" value="CDK"/>
</dbReference>
<evidence type="ECO:0000256" key="1">
    <source>
        <dbReference type="ARBA" id="ARBA00006485"/>
    </source>
</evidence>
<feature type="region of interest" description="Disordered" evidence="14">
    <location>
        <begin position="577"/>
        <end position="603"/>
    </location>
</feature>
<evidence type="ECO:0000256" key="13">
    <source>
        <dbReference type="PROSITE-ProRule" id="PRU10141"/>
    </source>
</evidence>
<dbReference type="PROSITE" id="PS50011">
    <property type="entry name" value="PROTEIN_KINASE_DOM"/>
    <property type="match status" value="1"/>
</dbReference>
<dbReference type="InterPro" id="IPR000595">
    <property type="entry name" value="cNMP-bd_dom"/>
</dbReference>
<evidence type="ECO:0000256" key="10">
    <source>
        <dbReference type="ARBA" id="ARBA00039612"/>
    </source>
</evidence>
<dbReference type="PANTHER" id="PTHR24056:SF546">
    <property type="entry name" value="CYCLIN-DEPENDENT KINASE 12"/>
    <property type="match status" value="1"/>
</dbReference>
<dbReference type="GO" id="GO:0008353">
    <property type="term" value="F:RNA polymerase II CTD heptapeptide repeat kinase activity"/>
    <property type="evidence" value="ECO:0007669"/>
    <property type="project" value="TreeGrafter"/>
</dbReference>
<dbReference type="SUPFAM" id="SSF51206">
    <property type="entry name" value="cAMP-binding domain-like"/>
    <property type="match status" value="1"/>
</dbReference>
<feature type="domain" description="Protein kinase" evidence="15">
    <location>
        <begin position="143"/>
        <end position="535"/>
    </location>
</feature>
<dbReference type="InterPro" id="IPR018490">
    <property type="entry name" value="cNMP-bd_dom_sf"/>
</dbReference>
<dbReference type="InParanoid" id="C5LME1"/>
<protein>
    <recommendedName>
        <fullName evidence="10">Cyclin-dependent kinase 2 homolog</fullName>
    </recommendedName>
    <alternativeName>
        <fullName evidence="11">Cell division control protein 2 homolog</fullName>
    </alternativeName>
    <alternativeName>
        <fullName evidence="12">cdc2-related kinase 2</fullName>
    </alternativeName>
</protein>
<dbReference type="Gene3D" id="1.10.510.10">
    <property type="entry name" value="Transferase(Phosphotransferase) domain 1"/>
    <property type="match status" value="1"/>
</dbReference>
<keyword evidence="4" id="KW-0808">Transferase</keyword>
<feature type="binding site" evidence="13">
    <location>
        <position position="172"/>
    </location>
    <ligand>
        <name>ATP</name>
        <dbReference type="ChEBI" id="CHEBI:30616"/>
    </ligand>
</feature>
<dbReference type="GO" id="GO:0005634">
    <property type="term" value="C:nucleus"/>
    <property type="evidence" value="ECO:0007669"/>
    <property type="project" value="TreeGrafter"/>
</dbReference>
<dbReference type="SMART" id="SM00220">
    <property type="entry name" value="S_TKc"/>
    <property type="match status" value="1"/>
</dbReference>
<keyword evidence="18" id="KW-1185">Reference proteome</keyword>
<keyword evidence="8" id="KW-0142">cGMP-binding</keyword>
<dbReference type="GO" id="GO:0000307">
    <property type="term" value="C:cyclin-dependent protein kinase holoenzyme complex"/>
    <property type="evidence" value="ECO:0007669"/>
    <property type="project" value="TreeGrafter"/>
</dbReference>
<feature type="region of interest" description="Disordered" evidence="14">
    <location>
        <begin position="428"/>
        <end position="485"/>
    </location>
</feature>
<sequence>MVYETEEDRVTIMNNLCRKLIGKVFGYELINTLATKMQHIEVSRGDVVYEEGQIARGAYLLISGELSLYTGPARIGPAMDIPRTRRENHRIRVVRSGEFLCDSALYDWNTAARPQRNDESGLREAATTNYTADEICKDGIAGFEKLEQVGQGTYGAVFKARHKKTGILVALKKLRLGEGDVCRDGLPKSVIHSVILGQVVREIRILSQLANGPNIVRLYGLCSSAATAHNRNRGSLYMVEEFAQHDLSGILEERKRMLTIPEVKCMIIQTLRALDYCHLNGIVHRDIKCANLLVDRNGVLKLADFGLARECTSVTDPEEEDVLRVEERQRKADASKDHETAAPPHHPALYTNKVITLWYRPPELLLGSTSYGPEVDIWSVGAILAELLLQKPIFAADKEKGVFNLIVEHLGEPFPPFWEDLPLFNEFTGKAPPRPDSPTSPSAEPIPVDPANPSLKTSTPLDSIESSEIHSIPDPNTPGMMHLGSTVGEDQQQCKLLRLLRNVITIGGADLVLQMLDREPSKRVRTPQCLEHPFLTSEHPLACKPQEVKLNNSICCHGMKLKDAKRQRHMMMHNRMQQQQQQHDGERRAKMMKLQMSGASAGE</sequence>
<evidence type="ECO:0000256" key="14">
    <source>
        <dbReference type="SAM" id="MobiDB-lite"/>
    </source>
</evidence>
<dbReference type="InterPro" id="IPR008271">
    <property type="entry name" value="Ser/Thr_kinase_AS"/>
</dbReference>
<reference evidence="17 18" key="1">
    <citation type="submission" date="2008-07" db="EMBL/GenBank/DDBJ databases">
        <authorList>
            <person name="El-Sayed N."/>
            <person name="Caler E."/>
            <person name="Inman J."/>
            <person name="Amedeo P."/>
            <person name="Hass B."/>
            <person name="Wortman J."/>
        </authorList>
    </citation>
    <scope>NUCLEOTIDE SEQUENCE [LARGE SCALE GENOMIC DNA]</scope>
    <source>
        <strain evidence="18">ATCC 50983 / TXsc</strain>
    </source>
</reference>
<evidence type="ECO:0000313" key="17">
    <source>
        <dbReference type="EMBL" id="EER02153.1"/>
    </source>
</evidence>
<evidence type="ECO:0000256" key="8">
    <source>
        <dbReference type="ARBA" id="ARBA00022992"/>
    </source>
</evidence>
<dbReference type="InterPro" id="IPR011009">
    <property type="entry name" value="Kinase-like_dom_sf"/>
</dbReference>
<dbReference type="SUPFAM" id="SSF56112">
    <property type="entry name" value="Protein kinase-like (PK-like)"/>
    <property type="match status" value="1"/>
</dbReference>
<keyword evidence="5 13" id="KW-0547">Nucleotide-binding</keyword>
<comment type="subunit">
    <text evidence="9">May form a complex composed of at least the catalytic subunit CRK2 and a cyclin.</text>
</comment>
<dbReference type="PROSITE" id="PS50042">
    <property type="entry name" value="CNMP_BINDING_3"/>
    <property type="match status" value="1"/>
</dbReference>
<evidence type="ECO:0000256" key="2">
    <source>
        <dbReference type="ARBA" id="ARBA00022527"/>
    </source>
</evidence>
<gene>
    <name evidence="17" type="ORF">Pmar_PMAR028532</name>
</gene>
<dbReference type="AlphaFoldDB" id="C5LME1"/>
<feature type="domain" description="Cyclic nucleotide-binding" evidence="16">
    <location>
        <begin position="28"/>
        <end position="115"/>
    </location>
</feature>
<evidence type="ECO:0000256" key="3">
    <source>
        <dbReference type="ARBA" id="ARBA00022535"/>
    </source>
</evidence>
<keyword evidence="3" id="KW-0140">cGMP</keyword>
<dbReference type="InterPro" id="IPR014710">
    <property type="entry name" value="RmlC-like_jellyroll"/>
</dbReference>
<dbReference type="RefSeq" id="XP_002769435.1">
    <property type="nucleotide sequence ID" value="XM_002769389.1"/>
</dbReference>
<dbReference type="Proteomes" id="UP000007800">
    <property type="component" value="Unassembled WGS sequence"/>
</dbReference>
<evidence type="ECO:0000256" key="11">
    <source>
        <dbReference type="ARBA" id="ARBA00041902"/>
    </source>
</evidence>
<dbReference type="Gene3D" id="2.60.120.10">
    <property type="entry name" value="Jelly Rolls"/>
    <property type="match status" value="1"/>
</dbReference>
<dbReference type="PROSITE" id="PS00108">
    <property type="entry name" value="PROTEIN_KINASE_ST"/>
    <property type="match status" value="1"/>
</dbReference>
<dbReference type="Pfam" id="PF00069">
    <property type="entry name" value="Pkinase"/>
    <property type="match status" value="1"/>
</dbReference>
<dbReference type="GeneID" id="9055041"/>
<evidence type="ECO:0000256" key="7">
    <source>
        <dbReference type="ARBA" id="ARBA00022840"/>
    </source>
</evidence>
<dbReference type="EMBL" id="GG683442">
    <property type="protein sequence ID" value="EER02153.1"/>
    <property type="molecule type" value="Genomic_DNA"/>
</dbReference>
<dbReference type="PANTHER" id="PTHR24056">
    <property type="entry name" value="CELL DIVISION PROTEIN KINASE"/>
    <property type="match status" value="1"/>
</dbReference>
<dbReference type="PROSITE" id="PS00107">
    <property type="entry name" value="PROTEIN_KINASE_ATP"/>
    <property type="match status" value="1"/>
</dbReference>
<accession>C5LME1</accession>
<dbReference type="OrthoDB" id="429335at2759"/>
<name>C5LME1_PERM5</name>